<accession>A0ABP7TEK0</accession>
<dbReference type="EMBL" id="BAAAZE010000008">
    <property type="protein sequence ID" value="GAA4025197.1"/>
    <property type="molecule type" value="Genomic_DNA"/>
</dbReference>
<proteinExistence type="predicted"/>
<evidence type="ECO:0000313" key="1">
    <source>
        <dbReference type="EMBL" id="GAA4025197.1"/>
    </source>
</evidence>
<reference evidence="2" key="1">
    <citation type="journal article" date="2019" name="Int. J. Syst. Evol. Microbiol.">
        <title>The Global Catalogue of Microorganisms (GCM) 10K type strain sequencing project: providing services to taxonomists for standard genome sequencing and annotation.</title>
        <authorList>
            <consortium name="The Broad Institute Genomics Platform"/>
            <consortium name="The Broad Institute Genome Sequencing Center for Infectious Disease"/>
            <person name="Wu L."/>
            <person name="Ma J."/>
        </authorList>
    </citation>
    <scope>NUCLEOTIDE SEQUENCE [LARGE SCALE GENOMIC DNA]</scope>
    <source>
        <strain evidence="2">JCM 16673</strain>
    </source>
</reference>
<evidence type="ECO:0000313" key="2">
    <source>
        <dbReference type="Proteomes" id="UP001501353"/>
    </source>
</evidence>
<dbReference type="Proteomes" id="UP001501353">
    <property type="component" value="Unassembled WGS sequence"/>
</dbReference>
<comment type="caution">
    <text evidence="1">The sequence shown here is derived from an EMBL/GenBank/DDBJ whole genome shotgun (WGS) entry which is preliminary data.</text>
</comment>
<gene>
    <name evidence="1" type="ORF">GCM10022212_23580</name>
</gene>
<keyword evidence="2" id="KW-1185">Reference proteome</keyword>
<organism evidence="1 2">
    <name type="scientific">Actimicrobium antarcticum</name>
    <dbReference type="NCBI Taxonomy" id="1051899"/>
    <lineage>
        <taxon>Bacteria</taxon>
        <taxon>Pseudomonadati</taxon>
        <taxon>Pseudomonadota</taxon>
        <taxon>Betaproteobacteria</taxon>
        <taxon>Burkholderiales</taxon>
        <taxon>Oxalobacteraceae</taxon>
        <taxon>Actimicrobium</taxon>
    </lineage>
</organism>
<protein>
    <submittedName>
        <fullName evidence="1">Uncharacterized protein</fullName>
    </submittedName>
</protein>
<name>A0ABP7TEK0_9BURK</name>
<sequence length="65" mass="7314">MFQLNKAAHIAQQPICLQFAQLYLRAQPANKTATPRHACWELVDYAPDLEKIQHIGTARQGITLA</sequence>